<feature type="domain" description="Aminotransferase class I/classII large" evidence="3">
    <location>
        <begin position="10"/>
        <end position="188"/>
    </location>
</feature>
<protein>
    <submittedName>
        <fullName evidence="4">Putative inactive 1-aminocyclopropane-1-carboxylate synthase-like protein 2</fullName>
    </submittedName>
</protein>
<name>A0A4Y2HG04_ARAVE</name>
<sequence length="234" mass="26555">MLQNRIVGVRECSPKQVVKALLLINPSNPLGDIYSPELLLDIFSFCNEQNLHVIMDEVYALSVFNGSPEFYSTLKFPVLPNKNKVHVLYGISKDFGIAGLRIGAIHTRCKPLKNCLKQLSFFHDIPFPVMDIAAKFVDDLDWLKMYLSIYRQRISEKFKESIDYCKRMGLNVRDSSGGFFLWLDFRPRLPINLNTAPKGFLSAHQLALLIKIQLTLFGLGASFYTLSTGSDNIT</sequence>
<proteinExistence type="inferred from homology"/>
<comment type="similarity">
    <text evidence="1">Belongs to the class-I pyridoxal-phosphate-dependent aminotransferase family.</text>
</comment>
<dbReference type="GO" id="GO:0006520">
    <property type="term" value="P:amino acid metabolic process"/>
    <property type="evidence" value="ECO:0007669"/>
    <property type="project" value="TreeGrafter"/>
</dbReference>
<dbReference type="InterPro" id="IPR050478">
    <property type="entry name" value="Ethylene_sulfur-biosynth"/>
</dbReference>
<dbReference type="EMBL" id="BGPR01001917">
    <property type="protein sequence ID" value="GBM64252.1"/>
    <property type="molecule type" value="Genomic_DNA"/>
</dbReference>
<dbReference type="Proteomes" id="UP000499080">
    <property type="component" value="Unassembled WGS sequence"/>
</dbReference>
<evidence type="ECO:0000256" key="1">
    <source>
        <dbReference type="ARBA" id="ARBA00007441"/>
    </source>
</evidence>
<dbReference type="GO" id="GO:0008483">
    <property type="term" value="F:transaminase activity"/>
    <property type="evidence" value="ECO:0007669"/>
    <property type="project" value="TreeGrafter"/>
</dbReference>
<keyword evidence="5" id="KW-1185">Reference proteome</keyword>
<dbReference type="PROSITE" id="PS00105">
    <property type="entry name" value="AA_TRANSFER_CLASS_1"/>
    <property type="match status" value="1"/>
</dbReference>
<dbReference type="AlphaFoldDB" id="A0A4Y2HG04"/>
<dbReference type="InterPro" id="IPR015421">
    <property type="entry name" value="PyrdxlP-dep_Trfase_major"/>
</dbReference>
<dbReference type="Pfam" id="PF00155">
    <property type="entry name" value="Aminotran_1_2"/>
    <property type="match status" value="1"/>
</dbReference>
<dbReference type="SUPFAM" id="SSF53383">
    <property type="entry name" value="PLP-dependent transferases"/>
    <property type="match status" value="1"/>
</dbReference>
<dbReference type="GO" id="GO:0030170">
    <property type="term" value="F:pyridoxal phosphate binding"/>
    <property type="evidence" value="ECO:0007669"/>
    <property type="project" value="InterPro"/>
</dbReference>
<keyword evidence="2" id="KW-0663">Pyridoxal phosphate</keyword>
<reference evidence="4 5" key="1">
    <citation type="journal article" date="2019" name="Sci. Rep.">
        <title>Orb-weaving spider Araneus ventricosus genome elucidates the spidroin gene catalogue.</title>
        <authorList>
            <person name="Kono N."/>
            <person name="Nakamura H."/>
            <person name="Ohtoshi R."/>
            <person name="Moran D.A.P."/>
            <person name="Shinohara A."/>
            <person name="Yoshida Y."/>
            <person name="Fujiwara M."/>
            <person name="Mori M."/>
            <person name="Tomita M."/>
            <person name="Arakawa K."/>
        </authorList>
    </citation>
    <scope>NUCLEOTIDE SEQUENCE [LARGE SCALE GENOMIC DNA]</scope>
</reference>
<dbReference type="Gene3D" id="3.40.640.10">
    <property type="entry name" value="Type I PLP-dependent aspartate aminotransferase-like (Major domain)"/>
    <property type="match status" value="1"/>
</dbReference>
<dbReference type="InterPro" id="IPR004839">
    <property type="entry name" value="Aminotransferase_I/II_large"/>
</dbReference>
<evidence type="ECO:0000313" key="5">
    <source>
        <dbReference type="Proteomes" id="UP000499080"/>
    </source>
</evidence>
<dbReference type="PANTHER" id="PTHR43795:SF39">
    <property type="entry name" value="AMINOTRANSFERASE CLASS I_CLASSII DOMAIN-CONTAINING PROTEIN"/>
    <property type="match status" value="1"/>
</dbReference>
<dbReference type="PANTHER" id="PTHR43795">
    <property type="entry name" value="BIFUNCTIONAL ASPARTATE AMINOTRANSFERASE AND GLUTAMATE/ASPARTATE-PREPHENATE AMINOTRANSFERASE-RELATED"/>
    <property type="match status" value="1"/>
</dbReference>
<dbReference type="InterPro" id="IPR004838">
    <property type="entry name" value="NHTrfase_class1_PyrdxlP-BS"/>
</dbReference>
<dbReference type="PRINTS" id="PR00753">
    <property type="entry name" value="ACCSYNTHASE"/>
</dbReference>
<comment type="caution">
    <text evidence="4">The sequence shown here is derived from an EMBL/GenBank/DDBJ whole genome shotgun (WGS) entry which is preliminary data.</text>
</comment>
<dbReference type="OrthoDB" id="10262468at2759"/>
<evidence type="ECO:0000256" key="2">
    <source>
        <dbReference type="ARBA" id="ARBA00022898"/>
    </source>
</evidence>
<dbReference type="CDD" id="cd00609">
    <property type="entry name" value="AAT_like"/>
    <property type="match status" value="1"/>
</dbReference>
<organism evidence="4 5">
    <name type="scientific">Araneus ventricosus</name>
    <name type="common">Orbweaver spider</name>
    <name type="synonym">Epeira ventricosa</name>
    <dbReference type="NCBI Taxonomy" id="182803"/>
    <lineage>
        <taxon>Eukaryota</taxon>
        <taxon>Metazoa</taxon>
        <taxon>Ecdysozoa</taxon>
        <taxon>Arthropoda</taxon>
        <taxon>Chelicerata</taxon>
        <taxon>Arachnida</taxon>
        <taxon>Araneae</taxon>
        <taxon>Araneomorphae</taxon>
        <taxon>Entelegynae</taxon>
        <taxon>Araneoidea</taxon>
        <taxon>Araneidae</taxon>
        <taxon>Araneus</taxon>
    </lineage>
</organism>
<dbReference type="InterPro" id="IPR015422">
    <property type="entry name" value="PyrdxlP-dep_Trfase_small"/>
</dbReference>
<dbReference type="InterPro" id="IPR015424">
    <property type="entry name" value="PyrdxlP-dep_Trfase"/>
</dbReference>
<evidence type="ECO:0000259" key="3">
    <source>
        <dbReference type="Pfam" id="PF00155"/>
    </source>
</evidence>
<dbReference type="Gene3D" id="3.90.1150.10">
    <property type="entry name" value="Aspartate Aminotransferase, domain 1"/>
    <property type="match status" value="1"/>
</dbReference>
<evidence type="ECO:0000313" key="4">
    <source>
        <dbReference type="EMBL" id="GBM64252.1"/>
    </source>
</evidence>
<accession>A0A4Y2HG04</accession>
<gene>
    <name evidence="4" type="primary">ACCSL</name>
    <name evidence="4" type="ORF">AVEN_167277_1</name>
</gene>